<keyword evidence="2" id="KW-1185">Reference proteome</keyword>
<evidence type="ECO:0000313" key="2">
    <source>
        <dbReference type="Proteomes" id="UP000826271"/>
    </source>
</evidence>
<accession>A0AAV6XVX7</accession>
<proteinExistence type="predicted"/>
<dbReference type="Proteomes" id="UP000826271">
    <property type="component" value="Unassembled WGS sequence"/>
</dbReference>
<evidence type="ECO:0000313" key="1">
    <source>
        <dbReference type="EMBL" id="KAG8383288.1"/>
    </source>
</evidence>
<gene>
    <name evidence="1" type="ORF">BUALT_Bualt05G0169000</name>
</gene>
<dbReference type="AlphaFoldDB" id="A0AAV6XVX7"/>
<protein>
    <submittedName>
        <fullName evidence="1">Uncharacterized protein</fullName>
    </submittedName>
</protein>
<reference evidence="1" key="1">
    <citation type="submission" date="2019-10" db="EMBL/GenBank/DDBJ databases">
        <authorList>
            <person name="Zhang R."/>
            <person name="Pan Y."/>
            <person name="Wang J."/>
            <person name="Ma R."/>
            <person name="Yu S."/>
        </authorList>
    </citation>
    <scope>NUCLEOTIDE SEQUENCE</scope>
    <source>
        <strain evidence="1">LA-IB0</strain>
        <tissue evidence="1">Leaf</tissue>
    </source>
</reference>
<organism evidence="1 2">
    <name type="scientific">Buddleja alternifolia</name>
    <dbReference type="NCBI Taxonomy" id="168488"/>
    <lineage>
        <taxon>Eukaryota</taxon>
        <taxon>Viridiplantae</taxon>
        <taxon>Streptophyta</taxon>
        <taxon>Embryophyta</taxon>
        <taxon>Tracheophyta</taxon>
        <taxon>Spermatophyta</taxon>
        <taxon>Magnoliopsida</taxon>
        <taxon>eudicotyledons</taxon>
        <taxon>Gunneridae</taxon>
        <taxon>Pentapetalae</taxon>
        <taxon>asterids</taxon>
        <taxon>lamiids</taxon>
        <taxon>Lamiales</taxon>
        <taxon>Scrophulariaceae</taxon>
        <taxon>Buddlejeae</taxon>
        <taxon>Buddleja</taxon>
    </lineage>
</organism>
<name>A0AAV6XVX7_9LAMI</name>
<comment type="caution">
    <text evidence="1">The sequence shown here is derived from an EMBL/GenBank/DDBJ whole genome shotgun (WGS) entry which is preliminary data.</text>
</comment>
<dbReference type="EMBL" id="WHWC01000005">
    <property type="protein sequence ID" value="KAG8383288.1"/>
    <property type="molecule type" value="Genomic_DNA"/>
</dbReference>
<sequence>MVDQVWDCGGDREEAYMTDFRPSLSSHASIGISKGVGRVLKLVDKEIRDLLLEYGSTQPDIHIGRLDYVVELIQEHNENPIGFLGLPKVAFQISVSNTSRFKVFHV</sequence>